<dbReference type="InterPro" id="IPR047146">
    <property type="entry name" value="Cyt_P450_E_CYP52_fungi"/>
</dbReference>
<dbReference type="InterPro" id="IPR036396">
    <property type="entry name" value="Cyt_P450_sf"/>
</dbReference>
<proteinExistence type="inferred from homology"/>
<evidence type="ECO:0000256" key="1">
    <source>
        <dbReference type="ARBA" id="ARBA00001971"/>
    </source>
</evidence>
<gene>
    <name evidence="9" type="ORF">K491DRAFT_610036</name>
</gene>
<dbReference type="SUPFAM" id="SSF48264">
    <property type="entry name" value="Cytochrome P450"/>
    <property type="match status" value="1"/>
</dbReference>
<keyword evidence="10" id="KW-1185">Reference proteome</keyword>
<dbReference type="GO" id="GO:0020037">
    <property type="term" value="F:heme binding"/>
    <property type="evidence" value="ECO:0007669"/>
    <property type="project" value="InterPro"/>
</dbReference>
<dbReference type="GO" id="GO:0016705">
    <property type="term" value="F:oxidoreductase activity, acting on paired donors, with incorporation or reduction of molecular oxygen"/>
    <property type="evidence" value="ECO:0007669"/>
    <property type="project" value="InterPro"/>
</dbReference>
<dbReference type="EMBL" id="MU004478">
    <property type="protein sequence ID" value="KAF2649812.1"/>
    <property type="molecule type" value="Genomic_DNA"/>
</dbReference>
<evidence type="ECO:0000256" key="7">
    <source>
        <dbReference type="PIRSR" id="PIRSR602401-1"/>
    </source>
</evidence>
<feature type="binding site" description="axial binding residue" evidence="7">
    <location>
        <position position="452"/>
    </location>
    <ligand>
        <name>heme</name>
        <dbReference type="ChEBI" id="CHEBI:30413"/>
    </ligand>
    <ligandPart>
        <name>Fe</name>
        <dbReference type="ChEBI" id="CHEBI:18248"/>
    </ligandPart>
</feature>
<feature type="chain" id="PRO_5025508533" evidence="8">
    <location>
        <begin position="24"/>
        <end position="505"/>
    </location>
</feature>
<dbReference type="Pfam" id="PF00067">
    <property type="entry name" value="p450"/>
    <property type="match status" value="1"/>
</dbReference>
<keyword evidence="8" id="KW-0732">Signal</keyword>
<evidence type="ECO:0000256" key="6">
    <source>
        <dbReference type="ARBA" id="ARBA00023033"/>
    </source>
</evidence>
<evidence type="ECO:0000256" key="3">
    <source>
        <dbReference type="ARBA" id="ARBA00022723"/>
    </source>
</evidence>
<evidence type="ECO:0000313" key="10">
    <source>
        <dbReference type="Proteomes" id="UP000799324"/>
    </source>
</evidence>
<comment type="cofactor">
    <cofactor evidence="1 7">
        <name>heme</name>
        <dbReference type="ChEBI" id="CHEBI:30413"/>
    </cofactor>
</comment>
<dbReference type="Proteomes" id="UP000799324">
    <property type="component" value="Unassembled WGS sequence"/>
</dbReference>
<feature type="signal peptide" evidence="8">
    <location>
        <begin position="1"/>
        <end position="23"/>
    </location>
</feature>
<protein>
    <submittedName>
        <fullName evidence="9">Cytochrome P450</fullName>
    </submittedName>
</protein>
<dbReference type="PANTHER" id="PTHR24287:SF17">
    <property type="entry name" value="P450, PUTATIVE (EUROFUNG)-RELATED"/>
    <property type="match status" value="1"/>
</dbReference>
<evidence type="ECO:0000256" key="5">
    <source>
        <dbReference type="ARBA" id="ARBA00023004"/>
    </source>
</evidence>
<dbReference type="PRINTS" id="PR00463">
    <property type="entry name" value="EP450I"/>
</dbReference>
<keyword evidence="3 7" id="KW-0479">Metal-binding</keyword>
<evidence type="ECO:0000313" key="9">
    <source>
        <dbReference type="EMBL" id="KAF2649812.1"/>
    </source>
</evidence>
<dbReference type="GO" id="GO:0005506">
    <property type="term" value="F:iron ion binding"/>
    <property type="evidence" value="ECO:0007669"/>
    <property type="project" value="InterPro"/>
</dbReference>
<organism evidence="9 10">
    <name type="scientific">Lophiostoma macrostomum CBS 122681</name>
    <dbReference type="NCBI Taxonomy" id="1314788"/>
    <lineage>
        <taxon>Eukaryota</taxon>
        <taxon>Fungi</taxon>
        <taxon>Dikarya</taxon>
        <taxon>Ascomycota</taxon>
        <taxon>Pezizomycotina</taxon>
        <taxon>Dothideomycetes</taxon>
        <taxon>Pleosporomycetidae</taxon>
        <taxon>Pleosporales</taxon>
        <taxon>Lophiostomataceae</taxon>
        <taxon>Lophiostoma</taxon>
    </lineage>
</organism>
<dbReference type="Gene3D" id="1.10.630.10">
    <property type="entry name" value="Cytochrome P450"/>
    <property type="match status" value="1"/>
</dbReference>
<sequence>MLSLVKIAFFLIIVEWLSRYLRQRPNGPRWRDSDCATPPSLPSRDAFFNLDNVKDMLQTLAENRRIRSIYEQSHKYGWTHQWWPFGTRLIQTSDPKIVLFIHAIEPEKFGIAPQRENATGPLIGHGLITSDEPIWSFMRPLLKPIFTRTQISDRVAFDIHVSRFMDLLPVDGSTINLRPLLESLILYASSEFIFGESFDSQMPIGERDPNKSIDSRSFIDAFNYGMKEVGKRIIFGKLSFLIRDPLFWSSCRFVQDTTRAHIERVMRQIHTSGNQPTDTEGSRSKTTLLRELLEKTQDLDVLCSQLLNVFFAGRDAPAIALTSIFFILSRHPQVWAQIRQEVQGLQPENLFFEKLKSLRYVQHTISEVFRLYPPLANNSRICLQEAILPSGGGADGTSPIRVFPRDTISVSYYTLHRRADFFEDPEVFRPERWQTLRTTWEFLPFAGGPRHCPAQQLALFWIGYVVVRMALRFRELKNMDPVNDFVEEVKLNLQSRNGAIVALIV</sequence>
<dbReference type="PANTHER" id="PTHR24287">
    <property type="entry name" value="P450, PUTATIVE (EUROFUNG)-RELATED"/>
    <property type="match status" value="1"/>
</dbReference>
<keyword evidence="6" id="KW-0503">Monooxygenase</keyword>
<evidence type="ECO:0000256" key="2">
    <source>
        <dbReference type="ARBA" id="ARBA00010617"/>
    </source>
</evidence>
<dbReference type="AlphaFoldDB" id="A0A6A6SQK9"/>
<reference evidence="9" key="1">
    <citation type="journal article" date="2020" name="Stud. Mycol.">
        <title>101 Dothideomycetes genomes: a test case for predicting lifestyles and emergence of pathogens.</title>
        <authorList>
            <person name="Haridas S."/>
            <person name="Albert R."/>
            <person name="Binder M."/>
            <person name="Bloem J."/>
            <person name="Labutti K."/>
            <person name="Salamov A."/>
            <person name="Andreopoulos B."/>
            <person name="Baker S."/>
            <person name="Barry K."/>
            <person name="Bills G."/>
            <person name="Bluhm B."/>
            <person name="Cannon C."/>
            <person name="Castanera R."/>
            <person name="Culley D."/>
            <person name="Daum C."/>
            <person name="Ezra D."/>
            <person name="Gonzalez J."/>
            <person name="Henrissat B."/>
            <person name="Kuo A."/>
            <person name="Liang C."/>
            <person name="Lipzen A."/>
            <person name="Lutzoni F."/>
            <person name="Magnuson J."/>
            <person name="Mondo S."/>
            <person name="Nolan M."/>
            <person name="Ohm R."/>
            <person name="Pangilinan J."/>
            <person name="Park H.-J."/>
            <person name="Ramirez L."/>
            <person name="Alfaro M."/>
            <person name="Sun H."/>
            <person name="Tritt A."/>
            <person name="Yoshinaga Y."/>
            <person name="Zwiers L.-H."/>
            <person name="Turgeon B."/>
            <person name="Goodwin S."/>
            <person name="Spatafora J."/>
            <person name="Crous P."/>
            <person name="Grigoriev I."/>
        </authorList>
    </citation>
    <scope>NUCLEOTIDE SEQUENCE</scope>
    <source>
        <strain evidence="9">CBS 122681</strain>
    </source>
</reference>
<keyword evidence="4" id="KW-0560">Oxidoreductase</keyword>
<evidence type="ECO:0000256" key="8">
    <source>
        <dbReference type="SAM" id="SignalP"/>
    </source>
</evidence>
<evidence type="ECO:0000256" key="4">
    <source>
        <dbReference type="ARBA" id="ARBA00023002"/>
    </source>
</evidence>
<dbReference type="OrthoDB" id="1470350at2759"/>
<accession>A0A6A6SQK9</accession>
<keyword evidence="7" id="KW-0349">Heme</keyword>
<comment type="similarity">
    <text evidence="2">Belongs to the cytochrome P450 family.</text>
</comment>
<keyword evidence="5 7" id="KW-0408">Iron</keyword>
<dbReference type="GO" id="GO:0004497">
    <property type="term" value="F:monooxygenase activity"/>
    <property type="evidence" value="ECO:0007669"/>
    <property type="project" value="UniProtKB-KW"/>
</dbReference>
<name>A0A6A6SQK9_9PLEO</name>
<dbReference type="InterPro" id="IPR002401">
    <property type="entry name" value="Cyt_P450_E_grp-I"/>
</dbReference>
<dbReference type="InterPro" id="IPR001128">
    <property type="entry name" value="Cyt_P450"/>
</dbReference>